<evidence type="ECO:0000256" key="1">
    <source>
        <dbReference type="ARBA" id="ARBA00022448"/>
    </source>
</evidence>
<feature type="modified residue" description="Phosphohistidine; by HPr" evidence="5">
    <location>
        <position position="79"/>
    </location>
</feature>
<keyword evidence="2" id="KW-0762">Sugar transport</keyword>
<organism evidence="6 7">
    <name type="scientific">Enterococcus hulanensis</name>
    <dbReference type="NCBI Taxonomy" id="2559929"/>
    <lineage>
        <taxon>Bacteria</taxon>
        <taxon>Bacillati</taxon>
        <taxon>Bacillota</taxon>
        <taxon>Bacilli</taxon>
        <taxon>Lactobacillales</taxon>
        <taxon>Enterococcaceae</taxon>
        <taxon>Enterococcus</taxon>
    </lineage>
</organism>
<name>A0ABU3EZ50_9ENTE</name>
<keyword evidence="7" id="KW-1185">Reference proteome</keyword>
<evidence type="ECO:0000313" key="6">
    <source>
        <dbReference type="EMBL" id="MDT2600161.1"/>
    </source>
</evidence>
<evidence type="ECO:0000256" key="5">
    <source>
        <dbReference type="PROSITE-ProRule" id="PRU00418"/>
    </source>
</evidence>
<comment type="caution">
    <text evidence="6">The sequence shown here is derived from an EMBL/GenBank/DDBJ whole genome shotgun (WGS) entry which is preliminary data.</text>
</comment>
<dbReference type="PROSITE" id="PS51095">
    <property type="entry name" value="PTS_EIIA_TYPE_3"/>
    <property type="match status" value="1"/>
</dbReference>
<evidence type="ECO:0000256" key="3">
    <source>
        <dbReference type="ARBA" id="ARBA00022679"/>
    </source>
</evidence>
<keyword evidence="1" id="KW-0813">Transport</keyword>
<reference evidence="6 7" key="1">
    <citation type="submission" date="2023-03" db="EMBL/GenBank/DDBJ databases">
        <authorList>
            <person name="Shen W."/>
            <person name="Cai J."/>
        </authorList>
    </citation>
    <scope>NUCLEOTIDE SEQUENCE [LARGE SCALE GENOMIC DNA]</scope>
    <source>
        <strain evidence="6 7">D6-4</strain>
    </source>
</reference>
<dbReference type="PANTHER" id="PTHR34382">
    <property type="entry name" value="PTS SYSTEM N,N'-DIACETYLCHITOBIOSE-SPECIFIC EIIA COMPONENT"/>
    <property type="match status" value="1"/>
</dbReference>
<dbReference type="RefSeq" id="WP_249355014.1">
    <property type="nucleotide sequence ID" value="NZ_BJED01000013.1"/>
</dbReference>
<dbReference type="PANTHER" id="PTHR34382:SF7">
    <property type="entry name" value="PTS SYSTEM N,N'-DIACETYLCHITOBIOSE-SPECIFIC EIIA COMPONENT"/>
    <property type="match status" value="1"/>
</dbReference>
<gene>
    <name evidence="6" type="ORF">P7D85_10280</name>
</gene>
<dbReference type="EMBL" id="JARPYI010000005">
    <property type="protein sequence ID" value="MDT2600161.1"/>
    <property type="molecule type" value="Genomic_DNA"/>
</dbReference>
<accession>A0ABU3EZ50</accession>
<protein>
    <submittedName>
        <fullName evidence="6">PTS lactose/cellobiose transporter subunit IIA</fullName>
    </submittedName>
</protein>
<dbReference type="Proteomes" id="UP001252875">
    <property type="component" value="Unassembled WGS sequence"/>
</dbReference>
<keyword evidence="4" id="KW-0598">Phosphotransferase system</keyword>
<evidence type="ECO:0000256" key="2">
    <source>
        <dbReference type="ARBA" id="ARBA00022597"/>
    </source>
</evidence>
<keyword evidence="3" id="KW-0808">Transferase</keyword>
<dbReference type="SUPFAM" id="SSF46973">
    <property type="entry name" value="Enzyme IIa from lactose specific PTS, IIa-lac"/>
    <property type="match status" value="1"/>
</dbReference>
<dbReference type="PIRSF" id="PIRSF000699">
    <property type="entry name" value="PTS_IILac_III"/>
    <property type="match status" value="1"/>
</dbReference>
<proteinExistence type="predicted"/>
<dbReference type="InterPro" id="IPR003188">
    <property type="entry name" value="PTS_IIA_lac/cel"/>
</dbReference>
<evidence type="ECO:0000256" key="4">
    <source>
        <dbReference type="ARBA" id="ARBA00022683"/>
    </source>
</evidence>
<dbReference type="InterPro" id="IPR036542">
    <property type="entry name" value="PTS_IIA_lac/cel_sf"/>
</dbReference>
<dbReference type="Pfam" id="PF02255">
    <property type="entry name" value="PTS_IIA"/>
    <property type="match status" value="1"/>
</dbReference>
<sequence>MMDKDAIVQVSMNMILYAGDARTALMEAYDLLENEEFEQAEEKMAIASKLLNQAHGYQTEIVQSEAAGEEIQYSPLFSHAQDTMMTIQAQYILSKKIFRLFKKNFDRSKVHEENNR</sequence>
<dbReference type="Gene3D" id="1.20.58.80">
    <property type="entry name" value="Phosphotransferase system, lactose/cellobiose-type IIA subunit"/>
    <property type="match status" value="1"/>
</dbReference>
<evidence type="ECO:0000313" key="7">
    <source>
        <dbReference type="Proteomes" id="UP001252875"/>
    </source>
</evidence>